<name>A0AAV7UEI2_PLEWA</name>
<gene>
    <name evidence="2" type="ORF">NDU88_002971</name>
</gene>
<keyword evidence="1" id="KW-0472">Membrane</keyword>
<keyword evidence="1" id="KW-0812">Transmembrane</keyword>
<accession>A0AAV7UEI2</accession>
<sequence>MNMAVISLQRRNTGLKPITAVAGSRTMKLAVTGLTFSARTARFSGCTGSVTAAPKVRRIKPQNARVYGTYCLWPIAARALRPPTSRATPVHLASYARPTQTSDAQEFLAEPRVLLFPATGYTCTEKKLLMPYCSWMDCALESGLGAAVMHFLDGWDDINLQQKQLRQAVSLDYSHSRKGRFACVRSSRPSIPPQIRVSSQVLAGDELKSVYRMRLNFKTMLLMLLTLMLQIIFSPKT</sequence>
<comment type="caution">
    <text evidence="2">The sequence shown here is derived from an EMBL/GenBank/DDBJ whole genome shotgun (WGS) entry which is preliminary data.</text>
</comment>
<dbReference type="EMBL" id="JANPWB010000005">
    <property type="protein sequence ID" value="KAJ1186188.1"/>
    <property type="molecule type" value="Genomic_DNA"/>
</dbReference>
<dbReference type="AlphaFoldDB" id="A0AAV7UEI2"/>
<evidence type="ECO:0000313" key="2">
    <source>
        <dbReference type="EMBL" id="KAJ1186188.1"/>
    </source>
</evidence>
<dbReference type="Proteomes" id="UP001066276">
    <property type="component" value="Chromosome 3_1"/>
</dbReference>
<keyword evidence="1" id="KW-1133">Transmembrane helix</keyword>
<proteinExistence type="predicted"/>
<reference evidence="2" key="1">
    <citation type="journal article" date="2022" name="bioRxiv">
        <title>Sequencing and chromosome-scale assembly of the giantPleurodeles waltlgenome.</title>
        <authorList>
            <person name="Brown T."/>
            <person name="Elewa A."/>
            <person name="Iarovenko S."/>
            <person name="Subramanian E."/>
            <person name="Araus A.J."/>
            <person name="Petzold A."/>
            <person name="Susuki M."/>
            <person name="Suzuki K.-i.T."/>
            <person name="Hayashi T."/>
            <person name="Toyoda A."/>
            <person name="Oliveira C."/>
            <person name="Osipova E."/>
            <person name="Leigh N.D."/>
            <person name="Simon A."/>
            <person name="Yun M.H."/>
        </authorList>
    </citation>
    <scope>NUCLEOTIDE SEQUENCE</scope>
    <source>
        <strain evidence="2">20211129_DDA</strain>
        <tissue evidence="2">Liver</tissue>
    </source>
</reference>
<protein>
    <submittedName>
        <fullName evidence="2">Uncharacterized protein</fullName>
    </submittedName>
</protein>
<evidence type="ECO:0000313" key="3">
    <source>
        <dbReference type="Proteomes" id="UP001066276"/>
    </source>
</evidence>
<keyword evidence="3" id="KW-1185">Reference proteome</keyword>
<feature type="transmembrane region" description="Helical" evidence="1">
    <location>
        <begin position="215"/>
        <end position="233"/>
    </location>
</feature>
<organism evidence="2 3">
    <name type="scientific">Pleurodeles waltl</name>
    <name type="common">Iberian ribbed newt</name>
    <dbReference type="NCBI Taxonomy" id="8319"/>
    <lineage>
        <taxon>Eukaryota</taxon>
        <taxon>Metazoa</taxon>
        <taxon>Chordata</taxon>
        <taxon>Craniata</taxon>
        <taxon>Vertebrata</taxon>
        <taxon>Euteleostomi</taxon>
        <taxon>Amphibia</taxon>
        <taxon>Batrachia</taxon>
        <taxon>Caudata</taxon>
        <taxon>Salamandroidea</taxon>
        <taxon>Salamandridae</taxon>
        <taxon>Pleurodelinae</taxon>
        <taxon>Pleurodeles</taxon>
    </lineage>
</organism>
<evidence type="ECO:0000256" key="1">
    <source>
        <dbReference type="SAM" id="Phobius"/>
    </source>
</evidence>